<sequence length="229" mass="24723">MSFNAAPVSAGRPARLPTRGWATAVTALLALTAVADLFAVYADYNVYSLMGDVLSVSDDDLSRADVLYASAGLGQMVSMLATAVVFIIWFHLARINAEYFAQDICTMGRGWAVGAWFVPVANLWLPYRVAREVWQASAQSTPDGSWRKVSHAPVKAWWFLLVGSLAVDKIGSTFYKHADSANALRQASAVVMVSDLLSVAAAAFAILFVRKLTAMQEVPVTCEPIAGSW</sequence>
<name>A0ABN0XVM8_9ACTN</name>
<dbReference type="EMBL" id="BAAABW010000031">
    <property type="protein sequence ID" value="GAA0374117.1"/>
    <property type="molecule type" value="Genomic_DNA"/>
</dbReference>
<keyword evidence="4" id="KW-1185">Reference proteome</keyword>
<keyword evidence="1" id="KW-1133">Transmembrane helix</keyword>
<dbReference type="InterPro" id="IPR025565">
    <property type="entry name" value="DUF4328"/>
</dbReference>
<feature type="transmembrane region" description="Helical" evidence="1">
    <location>
        <begin position="156"/>
        <end position="175"/>
    </location>
</feature>
<organism evidence="3 4">
    <name type="scientific">Streptomyces blastmyceticus</name>
    <dbReference type="NCBI Taxonomy" id="68180"/>
    <lineage>
        <taxon>Bacteria</taxon>
        <taxon>Bacillati</taxon>
        <taxon>Actinomycetota</taxon>
        <taxon>Actinomycetes</taxon>
        <taxon>Kitasatosporales</taxon>
        <taxon>Streptomycetaceae</taxon>
        <taxon>Streptomyces</taxon>
    </lineage>
</organism>
<dbReference type="Proteomes" id="UP001500063">
    <property type="component" value="Unassembled WGS sequence"/>
</dbReference>
<dbReference type="Pfam" id="PF14219">
    <property type="entry name" value="DUF4328"/>
    <property type="match status" value="1"/>
</dbReference>
<evidence type="ECO:0000256" key="1">
    <source>
        <dbReference type="SAM" id="Phobius"/>
    </source>
</evidence>
<evidence type="ECO:0000313" key="4">
    <source>
        <dbReference type="Proteomes" id="UP001500063"/>
    </source>
</evidence>
<gene>
    <name evidence="3" type="ORF">GCM10010319_60770</name>
</gene>
<comment type="caution">
    <text evidence="3">The sequence shown here is derived from an EMBL/GenBank/DDBJ whole genome shotgun (WGS) entry which is preliminary data.</text>
</comment>
<feature type="transmembrane region" description="Helical" evidence="1">
    <location>
        <begin position="187"/>
        <end position="209"/>
    </location>
</feature>
<keyword evidence="1" id="KW-0472">Membrane</keyword>
<feature type="transmembrane region" description="Helical" evidence="1">
    <location>
        <begin position="21"/>
        <end position="42"/>
    </location>
</feature>
<feature type="domain" description="DUF4328" evidence="2">
    <location>
        <begin position="55"/>
        <end position="213"/>
    </location>
</feature>
<evidence type="ECO:0000259" key="2">
    <source>
        <dbReference type="Pfam" id="PF14219"/>
    </source>
</evidence>
<dbReference type="RefSeq" id="WP_344122951.1">
    <property type="nucleotide sequence ID" value="NZ_BAAABW010000031.1"/>
</dbReference>
<keyword evidence="1" id="KW-0812">Transmembrane</keyword>
<proteinExistence type="predicted"/>
<protein>
    <recommendedName>
        <fullName evidence="2">DUF4328 domain-containing protein</fullName>
    </recommendedName>
</protein>
<reference evidence="3 4" key="1">
    <citation type="journal article" date="2019" name="Int. J. Syst. Evol. Microbiol.">
        <title>The Global Catalogue of Microorganisms (GCM) 10K type strain sequencing project: providing services to taxonomists for standard genome sequencing and annotation.</title>
        <authorList>
            <consortium name="The Broad Institute Genomics Platform"/>
            <consortium name="The Broad Institute Genome Sequencing Center for Infectious Disease"/>
            <person name="Wu L."/>
            <person name="Ma J."/>
        </authorList>
    </citation>
    <scope>NUCLEOTIDE SEQUENCE [LARGE SCALE GENOMIC DNA]</scope>
    <source>
        <strain evidence="3 4">JCM 4565</strain>
    </source>
</reference>
<evidence type="ECO:0000313" key="3">
    <source>
        <dbReference type="EMBL" id="GAA0374117.1"/>
    </source>
</evidence>
<feature type="transmembrane region" description="Helical" evidence="1">
    <location>
        <begin position="66"/>
        <end position="90"/>
    </location>
</feature>
<accession>A0ABN0XVM8</accession>